<comment type="caution">
    <text evidence="3">The sequence shown here is derived from an EMBL/GenBank/DDBJ whole genome shotgun (WGS) entry which is preliminary data.</text>
</comment>
<gene>
    <name evidence="3" type="ORF">J2Z80_002903</name>
</gene>
<evidence type="ECO:0000313" key="3">
    <source>
        <dbReference type="EMBL" id="MBP2073351.1"/>
    </source>
</evidence>
<dbReference type="InterPro" id="IPR014729">
    <property type="entry name" value="Rossmann-like_a/b/a_fold"/>
</dbReference>
<name>A0ABS4NI54_9THEO</name>
<dbReference type="PIRSF" id="PIRSF000090">
    <property type="entry name" value="Beta-ETF"/>
    <property type="match status" value="1"/>
</dbReference>
<evidence type="ECO:0000313" key="4">
    <source>
        <dbReference type="Proteomes" id="UP001166402"/>
    </source>
</evidence>
<dbReference type="InterPro" id="IPR033948">
    <property type="entry name" value="ETF_beta_N"/>
</dbReference>
<accession>A0ABS4NI54</accession>
<proteinExistence type="predicted"/>
<dbReference type="CDD" id="cd01714">
    <property type="entry name" value="ETF_beta"/>
    <property type="match status" value="1"/>
</dbReference>
<dbReference type="InterPro" id="IPR014730">
    <property type="entry name" value="ETF_a/b_N"/>
</dbReference>
<dbReference type="PANTHER" id="PTHR21294:SF17">
    <property type="entry name" value="PROTEIN FIXA"/>
    <property type="match status" value="1"/>
</dbReference>
<dbReference type="SUPFAM" id="SSF52402">
    <property type="entry name" value="Adenine nucleotide alpha hydrolases-like"/>
    <property type="match status" value="1"/>
</dbReference>
<dbReference type="SMART" id="SM00893">
    <property type="entry name" value="ETF"/>
    <property type="match status" value="1"/>
</dbReference>
<sequence length="275" mass="30101">MSEAKGMIINMKIVVPIKQVPETSNVKMNPETGTMVREGVESIINPLDLYAIETAIRLKEKFGGQVIVISMGPDKALEAIKEAIAMGCDDGILLSDRKFAGSDTWATSYVIANGIKQIGDFDLVICGERATDGDTAQVGPGIASFLDLPLSTFTSEILSLNDGKIKVRRLVEGGYEEIELELPAALTVVKEISDPRLPTLRGKLKAKKMEIPVWGPQNINADEENLGLKGSPTRVVKIFTPKVTREGEKIIVKDEKTLNEAVDKIMDYLIKKEFI</sequence>
<feature type="domain" description="Electron transfer flavoprotein alpha/beta-subunit N-terminal" evidence="2">
    <location>
        <begin position="32"/>
        <end position="223"/>
    </location>
</feature>
<dbReference type="EMBL" id="JAGGLT010000045">
    <property type="protein sequence ID" value="MBP2073351.1"/>
    <property type="molecule type" value="Genomic_DNA"/>
</dbReference>
<protein>
    <recommendedName>
        <fullName evidence="1">Electron transfer flavoprotein small subunit</fullName>
    </recommendedName>
</protein>
<organism evidence="3 4">
    <name type="scientific">Thermoanaerobacterium butyriciformans</name>
    <dbReference type="NCBI Taxonomy" id="1702242"/>
    <lineage>
        <taxon>Bacteria</taxon>
        <taxon>Bacillati</taxon>
        <taxon>Bacillota</taxon>
        <taxon>Clostridia</taxon>
        <taxon>Thermoanaerobacterales</taxon>
        <taxon>Thermoanaerobacteraceae</taxon>
        <taxon>Thermoanaerobacterium</taxon>
    </lineage>
</organism>
<dbReference type="InterPro" id="IPR012255">
    <property type="entry name" value="ETF_b"/>
</dbReference>
<reference evidence="3" key="1">
    <citation type="submission" date="2021-03" db="EMBL/GenBank/DDBJ databases">
        <title>Genomic Encyclopedia of Type Strains, Phase IV (KMG-IV): sequencing the most valuable type-strain genomes for metagenomic binning, comparative biology and taxonomic classification.</title>
        <authorList>
            <person name="Goeker M."/>
        </authorList>
    </citation>
    <scope>NUCLEOTIDE SEQUENCE</scope>
    <source>
        <strain evidence="3">DSM 101588</strain>
    </source>
</reference>
<keyword evidence="4" id="KW-1185">Reference proteome</keyword>
<evidence type="ECO:0000256" key="1">
    <source>
        <dbReference type="ARBA" id="ARBA00042002"/>
    </source>
</evidence>
<dbReference type="PANTHER" id="PTHR21294">
    <property type="entry name" value="ELECTRON TRANSFER FLAVOPROTEIN BETA-SUBUNIT"/>
    <property type="match status" value="1"/>
</dbReference>
<evidence type="ECO:0000259" key="2">
    <source>
        <dbReference type="SMART" id="SM00893"/>
    </source>
</evidence>
<dbReference type="Gene3D" id="3.40.50.620">
    <property type="entry name" value="HUPs"/>
    <property type="match status" value="1"/>
</dbReference>
<dbReference type="Proteomes" id="UP001166402">
    <property type="component" value="Unassembled WGS sequence"/>
</dbReference>
<dbReference type="Pfam" id="PF01012">
    <property type="entry name" value="ETF"/>
    <property type="match status" value="1"/>
</dbReference>